<name>A0A6J5M7X8_9CAUD</name>
<proteinExistence type="predicted"/>
<evidence type="ECO:0000256" key="3">
    <source>
        <dbReference type="ARBA" id="ARBA00023219"/>
    </source>
</evidence>
<keyword evidence="1" id="KW-0118">Viral capsid assembly</keyword>
<dbReference type="InterPro" id="IPR006427">
    <property type="entry name" value="Portal_HK97"/>
</dbReference>
<keyword evidence="2" id="KW-1171">Viral genome ejection through host cell envelope</keyword>
<evidence type="ECO:0000256" key="1">
    <source>
        <dbReference type="ARBA" id="ARBA00022950"/>
    </source>
</evidence>
<reference evidence="5" key="1">
    <citation type="submission" date="2020-04" db="EMBL/GenBank/DDBJ databases">
        <authorList>
            <person name="Chiriac C."/>
            <person name="Salcher M."/>
            <person name="Ghai R."/>
            <person name="Kavagutti S V."/>
        </authorList>
    </citation>
    <scope>NUCLEOTIDE SEQUENCE</scope>
</reference>
<evidence type="ECO:0000256" key="2">
    <source>
        <dbReference type="ARBA" id="ARBA00023009"/>
    </source>
</evidence>
<evidence type="ECO:0000256" key="4">
    <source>
        <dbReference type="SAM" id="MobiDB-lite"/>
    </source>
</evidence>
<keyword evidence="3" id="KW-0231">Viral genome packaging</keyword>
<keyword evidence="1" id="KW-1188">Viral release from host cell</keyword>
<accession>A0A6J5M7X8</accession>
<dbReference type="EMBL" id="LR796391">
    <property type="protein sequence ID" value="CAB4141463.1"/>
    <property type="molecule type" value="Genomic_DNA"/>
</dbReference>
<dbReference type="InterPro" id="IPR006944">
    <property type="entry name" value="Phage/GTA_portal"/>
</dbReference>
<keyword evidence="2" id="KW-1162">Viral penetration into host cytoplasm</keyword>
<gene>
    <name evidence="5" type="ORF">UFOVP418_36</name>
</gene>
<sequence length="696" mass="76816">MALLDNLKSGIINWAVKSAGMPIMSSTGQRYQAPDRRAFEQQTKAYMNQVVLACIATRATTLNEPPLVAVDPISKQPIMQHPLTRLFRRPNKHMSQSQFWQYVSTYIDIGGNCYIHKVRNVYGQVIELRPYHSGHIVPISESGQWVDFYKYSYEGVEKEIDPRDIIHLRSYYIDPLNPVLGISPIRAAGINVDTYNELMATLYSYLRNNGVPSGVLSVQQTINAQQAESLKEQFQSNTTGANRGKPVVLPSGMSYTQMGLDVSKMEASSQFKQYETAICSIYRISSSVVMTASAIDSKYSNMQTAFQEYTTLTRVPTWNTWEEQVELAFVDEYPEVDVEFDVSNVGALQADVTMQASVITQFTSNLITVNEARQKLGYTQLEEDGDRYSYDLSAPAPSFGFGSSNAADATPEPSTGIVKGLKWQAPELPQSGKIDQSADVKAEAFWKGMDKTIRDYSERLQGPTQELIEQVGKVLVGDVKKQGGKSLAVKANDPRLQLLIERYMKSTGKWREQLLQEITKLAVTEVGGDLAAVESYLDKTLTKITGEMAANITDSIGSIQTDVQATVNGLAGSSADEIEQALLKKFETLPPARAKAIARTTARASSTEVATSTWSTLNDDETDPDEEVVKVWTTRRDGVVRASHRSQDGEWVTMGGTFTNGTKGPGVGGGDASDVVNCRCVLRPVRRKNLSKQSRG</sequence>
<dbReference type="Pfam" id="PF04860">
    <property type="entry name" value="Phage_portal"/>
    <property type="match status" value="1"/>
</dbReference>
<organism evidence="5">
    <name type="scientific">uncultured Caudovirales phage</name>
    <dbReference type="NCBI Taxonomy" id="2100421"/>
    <lineage>
        <taxon>Viruses</taxon>
        <taxon>Duplodnaviria</taxon>
        <taxon>Heunggongvirae</taxon>
        <taxon>Uroviricota</taxon>
        <taxon>Caudoviricetes</taxon>
        <taxon>Peduoviridae</taxon>
        <taxon>Maltschvirus</taxon>
        <taxon>Maltschvirus maltsch</taxon>
    </lineage>
</organism>
<dbReference type="NCBIfam" id="TIGR01537">
    <property type="entry name" value="portal_HK97"/>
    <property type="match status" value="1"/>
</dbReference>
<evidence type="ECO:0000313" key="5">
    <source>
        <dbReference type="EMBL" id="CAB4141463.1"/>
    </source>
</evidence>
<protein>
    <submittedName>
        <fullName evidence="5">Phage portal protein, HK97</fullName>
    </submittedName>
</protein>
<keyword evidence="2" id="KW-1160">Virus entry into host cell</keyword>
<feature type="region of interest" description="Disordered" evidence="4">
    <location>
        <begin position="651"/>
        <end position="670"/>
    </location>
</feature>